<dbReference type="InterPro" id="IPR025532">
    <property type="entry name" value="G6P_1-epimerase"/>
</dbReference>
<dbReference type="InterPro" id="IPR008183">
    <property type="entry name" value="Aldose_1/G6P_1-epimerase"/>
</dbReference>
<dbReference type="SUPFAM" id="SSF74650">
    <property type="entry name" value="Galactose mutarotase-like"/>
    <property type="match status" value="1"/>
</dbReference>
<dbReference type="GO" id="GO:0047938">
    <property type="term" value="F:glucose-6-phosphate 1-epimerase activity"/>
    <property type="evidence" value="ECO:0007669"/>
    <property type="project" value="UniProtKB-UniRule"/>
</dbReference>
<comment type="function">
    <text evidence="6">Mutarotase that catalyzes the interconversion of beta-D-galactose and alpha-D-galactose during galactose metabolism. Beta-D-galactose is metabolized in the liver into glucose 1-phosphate, the primary metabolic fuel, by the action of four enzymes that constitute the Leloir pathway: GALM, GALK1 (galactokinase), GALT (galactose-1-phosphate uridylyltransferase) and GALE (UDP-galactose-4'-epimerase). Involved in the maintenance of the equilibrium between the beta- and alpha-anomers of galactose, therefore ensuring a sufficient supply of the alpha-anomer for GALK1. Also active on D-glucose although shows a preference for galactose over glucose.</text>
</comment>
<evidence type="ECO:0000256" key="6">
    <source>
        <dbReference type="ARBA" id="ARBA00045743"/>
    </source>
</evidence>
<dbReference type="AlphaFoldDB" id="A0ABD2N4Y4"/>
<dbReference type="PIRSF" id="PIRSF016020">
    <property type="entry name" value="PHexose_mutarotase"/>
    <property type="match status" value="1"/>
</dbReference>
<dbReference type="Proteomes" id="UP001516400">
    <property type="component" value="Unassembled WGS sequence"/>
</dbReference>
<accession>A0ABD2N4Y4</accession>
<dbReference type="Gene3D" id="2.70.98.10">
    <property type="match status" value="1"/>
</dbReference>
<organism evidence="8 9">
    <name type="scientific">Cryptolaemus montrouzieri</name>
    <dbReference type="NCBI Taxonomy" id="559131"/>
    <lineage>
        <taxon>Eukaryota</taxon>
        <taxon>Metazoa</taxon>
        <taxon>Ecdysozoa</taxon>
        <taxon>Arthropoda</taxon>
        <taxon>Hexapoda</taxon>
        <taxon>Insecta</taxon>
        <taxon>Pterygota</taxon>
        <taxon>Neoptera</taxon>
        <taxon>Endopterygota</taxon>
        <taxon>Coleoptera</taxon>
        <taxon>Polyphaga</taxon>
        <taxon>Cucujiformia</taxon>
        <taxon>Coccinelloidea</taxon>
        <taxon>Coccinellidae</taxon>
        <taxon>Scymninae</taxon>
        <taxon>Scymnini</taxon>
        <taxon>Cryptolaemus</taxon>
    </lineage>
</organism>
<dbReference type="GO" id="GO:0030246">
    <property type="term" value="F:carbohydrate binding"/>
    <property type="evidence" value="ECO:0007669"/>
    <property type="project" value="UniProtKB-UniRule"/>
</dbReference>
<evidence type="ECO:0000256" key="3">
    <source>
        <dbReference type="ARBA" id="ARBA00004947"/>
    </source>
</evidence>
<comment type="similarity">
    <text evidence="4 7">Belongs to the glucose-6-phosphate 1-epimerase family.</text>
</comment>
<comment type="catalytic activity">
    <reaction evidence="1">
        <text>alpha-D-glucose 6-phosphate = beta-D-glucose 6-phosphate</text>
        <dbReference type="Rhea" id="RHEA:16249"/>
        <dbReference type="ChEBI" id="CHEBI:58225"/>
        <dbReference type="ChEBI" id="CHEBI:58247"/>
        <dbReference type="EC" id="5.1.3.15"/>
    </reaction>
</comment>
<keyword evidence="5 7" id="KW-0413">Isomerase</keyword>
<evidence type="ECO:0000256" key="1">
    <source>
        <dbReference type="ARBA" id="ARBA00001096"/>
    </source>
</evidence>
<protein>
    <recommendedName>
        <fullName evidence="7">glucose-6-phosphate 1-epimerase</fullName>
        <ecNumber evidence="7">5.1.3.15</ecNumber>
    </recommendedName>
</protein>
<evidence type="ECO:0000313" key="9">
    <source>
        <dbReference type="Proteomes" id="UP001516400"/>
    </source>
</evidence>
<comment type="pathway">
    <text evidence="3">Carbohydrate metabolism; galactose metabolism.</text>
</comment>
<keyword evidence="9" id="KW-1185">Reference proteome</keyword>
<comment type="catalytic activity">
    <reaction evidence="2">
        <text>alpha-D-galactose = beta-D-galactose</text>
        <dbReference type="Rhea" id="RHEA:28675"/>
        <dbReference type="ChEBI" id="CHEBI:27667"/>
        <dbReference type="ChEBI" id="CHEBI:28061"/>
        <dbReference type="EC" id="5.1.3.3"/>
    </reaction>
    <physiologicalReaction direction="right-to-left" evidence="2">
        <dbReference type="Rhea" id="RHEA:28677"/>
    </physiologicalReaction>
</comment>
<gene>
    <name evidence="8" type="ORF">HHI36_015229</name>
</gene>
<evidence type="ECO:0000256" key="4">
    <source>
        <dbReference type="ARBA" id="ARBA00005866"/>
    </source>
</evidence>
<reference evidence="8 9" key="1">
    <citation type="journal article" date="2021" name="BMC Biol.">
        <title>Horizontally acquired antibacterial genes associated with adaptive radiation of ladybird beetles.</title>
        <authorList>
            <person name="Li H.S."/>
            <person name="Tang X.F."/>
            <person name="Huang Y.H."/>
            <person name="Xu Z.Y."/>
            <person name="Chen M.L."/>
            <person name="Du X.Y."/>
            <person name="Qiu B.Y."/>
            <person name="Chen P.T."/>
            <person name="Zhang W."/>
            <person name="Slipinski A."/>
            <person name="Escalona H.E."/>
            <person name="Waterhouse R.M."/>
            <person name="Zwick A."/>
            <person name="Pang H."/>
        </authorList>
    </citation>
    <scope>NUCLEOTIDE SEQUENCE [LARGE SCALE GENOMIC DNA]</scope>
    <source>
        <strain evidence="8">SYSU2018</strain>
    </source>
</reference>
<dbReference type="PANTHER" id="PTHR11122:SF13">
    <property type="entry name" value="GLUCOSE-6-PHOSPHATE 1-EPIMERASE"/>
    <property type="match status" value="1"/>
</dbReference>
<dbReference type="GO" id="GO:0004034">
    <property type="term" value="F:aldose 1-epimerase activity"/>
    <property type="evidence" value="ECO:0007669"/>
    <property type="project" value="UniProtKB-EC"/>
</dbReference>
<dbReference type="Pfam" id="PF01263">
    <property type="entry name" value="Aldose_epim"/>
    <property type="match status" value="1"/>
</dbReference>
<sequence length="291" mass="34118">MDLTTLNQIYLDRGDNVQCTISRFGANITSWTVWGVEQLFVSRKTTYNNLKPIKGGIMLIFPHYKYWSLGPSNGFASMMVWKIDKGPFKLPTGDIQVILVLEQGQIANNIWNYQYHIQYTVTLLEKELHLDWTIKNLSKYSFHFNFLFSNHVRVPDIRNCKLQGVKDSKYIDEINDLYLLEQKDDEILLDCELNKIFVSTTENIIITDIMAERNLYVHKVNLPDTIVQTIGEEKGKSMEDFCPNEWNKMLILEFGHKYQQINLLPNCSLESHLKLKVKSDKEVDNYVIRFY</sequence>
<dbReference type="EC" id="5.1.3.15" evidence="7"/>
<proteinExistence type="inferred from homology"/>
<dbReference type="InterPro" id="IPR011013">
    <property type="entry name" value="Gal_mutarotase_sf_dom"/>
</dbReference>
<name>A0ABD2N4Y4_9CUCU</name>
<comment type="caution">
    <text evidence="8">The sequence shown here is derived from an EMBL/GenBank/DDBJ whole genome shotgun (WGS) entry which is preliminary data.</text>
</comment>
<evidence type="ECO:0000256" key="2">
    <source>
        <dbReference type="ARBA" id="ARBA00001712"/>
    </source>
</evidence>
<dbReference type="EMBL" id="JABFTP020000062">
    <property type="protein sequence ID" value="KAL3273801.1"/>
    <property type="molecule type" value="Genomic_DNA"/>
</dbReference>
<evidence type="ECO:0000256" key="5">
    <source>
        <dbReference type="ARBA" id="ARBA00023235"/>
    </source>
</evidence>
<dbReference type="PANTHER" id="PTHR11122">
    <property type="entry name" value="APOSPORY-ASSOCIATED PROTEIN C-RELATED"/>
    <property type="match status" value="1"/>
</dbReference>
<dbReference type="InterPro" id="IPR014718">
    <property type="entry name" value="GH-type_carb-bd"/>
</dbReference>
<evidence type="ECO:0000313" key="8">
    <source>
        <dbReference type="EMBL" id="KAL3273801.1"/>
    </source>
</evidence>
<evidence type="ECO:0000256" key="7">
    <source>
        <dbReference type="PIRNR" id="PIRNR016020"/>
    </source>
</evidence>